<dbReference type="VEuPathDB" id="CryptoDB:CHUDEA6_1750"/>
<dbReference type="PANTHER" id="PTHR11774:SF11">
    <property type="entry name" value="GERANYLGERANYL TRANSFERASE TYPE-2 SUBUNIT BETA"/>
    <property type="match status" value="1"/>
</dbReference>
<reference evidence="10" key="2">
    <citation type="submission" date="2015-08" db="EMBL/GenBank/DDBJ databases">
        <authorList>
            <person name="Babu N.S."/>
            <person name="Beckwith C.J."/>
            <person name="Beseler K.G."/>
            <person name="Brison A."/>
            <person name="Carone J.V."/>
            <person name="Caskin T.P."/>
            <person name="Diamond M."/>
            <person name="Durham M.E."/>
            <person name="Foxe J.M."/>
            <person name="Go M."/>
            <person name="Henderson B.A."/>
            <person name="Jones I.B."/>
            <person name="McGettigan J.A."/>
            <person name="Micheletti S.J."/>
            <person name="Nasrallah M.E."/>
            <person name="Ortiz D."/>
            <person name="Piller C.R."/>
            <person name="Privatt S.R."/>
            <person name="Schneider S.L."/>
            <person name="Sharp S."/>
            <person name="Smith T.C."/>
            <person name="Stanton J.D."/>
            <person name="Ullery H.E."/>
            <person name="Wilson R.J."/>
            <person name="Serrano M.G."/>
            <person name="Buck G."/>
            <person name="Lee V."/>
            <person name="Wang Y."/>
            <person name="Carvalho R."/>
            <person name="Voegtly L."/>
            <person name="Shi R."/>
            <person name="Duckworth R."/>
            <person name="Johnson A."/>
            <person name="Loviza R."/>
            <person name="Walstead R."/>
            <person name="Shah Z."/>
            <person name="Kiflezghi M."/>
            <person name="Wade K."/>
            <person name="Ball S.L."/>
            <person name="Bradley K.W."/>
            <person name="Asai D.J."/>
            <person name="Bowman C.A."/>
            <person name="Russell D.A."/>
            <person name="Pope W.H."/>
            <person name="Jacobs-Sera D."/>
            <person name="Hendrix R.W."/>
            <person name="Hatfull G.F."/>
        </authorList>
    </citation>
    <scope>NUCLEOTIDE SEQUENCE [LARGE SCALE GENOMIC DNA]</scope>
</reference>
<dbReference type="VEuPathDB" id="CryptoDB:Chro.60212"/>
<dbReference type="GO" id="GO:0046872">
    <property type="term" value="F:metal ion binding"/>
    <property type="evidence" value="ECO:0007669"/>
    <property type="project" value="UniProtKB-KW"/>
</dbReference>
<dbReference type="Pfam" id="PF00432">
    <property type="entry name" value="Prenyltrans"/>
    <property type="match status" value="1"/>
</dbReference>
<gene>
    <name evidence="10" type="ORF">CHUDEA6_1750</name>
    <name evidence="11" type="ORF">GY17_00000179</name>
</gene>
<evidence type="ECO:0000313" key="12">
    <source>
        <dbReference type="Proteomes" id="UP001429100"/>
    </source>
</evidence>
<accession>A0A0S4TGQ1</accession>
<dbReference type="AlphaFoldDB" id="A0A0S4TGQ1"/>
<reference evidence="11 12" key="1">
    <citation type="submission" date="2014-11" db="EMBL/GenBank/DDBJ databases">
        <title>Comparative genomic analysis of Cryptosporidium hominis reveals occurrence of genetic recombination in virulent subtypes.</title>
        <authorList>
            <person name="Guo Y."/>
            <person name="Tang K."/>
            <person name="Frace M."/>
            <person name="Li N."/>
            <person name="Roellig D.M."/>
            <person name="Sammons S."/>
            <person name="Knipe K."/>
            <person name="Rowe L."/>
            <person name="Feng Y."/>
            <person name="Xiao L."/>
        </authorList>
    </citation>
    <scope>NUCLEOTIDE SEQUENCE [LARGE SCALE GENOMIC DNA]</scope>
    <source>
        <strain evidence="11">30976</strain>
    </source>
</reference>
<evidence type="ECO:0000256" key="5">
    <source>
        <dbReference type="ARBA" id="ARBA00022737"/>
    </source>
</evidence>
<evidence type="ECO:0000256" key="2">
    <source>
        <dbReference type="ARBA" id="ARBA00022602"/>
    </source>
</evidence>
<keyword evidence="5" id="KW-0677">Repeat</keyword>
<evidence type="ECO:0000256" key="3">
    <source>
        <dbReference type="ARBA" id="ARBA00022679"/>
    </source>
</evidence>
<dbReference type="VEuPathDB" id="CryptoDB:ChTU502y2012_406g0595"/>
<dbReference type="OrthoDB" id="5428259at2759"/>
<dbReference type="GO" id="GO:0004663">
    <property type="term" value="F:Rab geranylgeranyltransferase activity"/>
    <property type="evidence" value="ECO:0007669"/>
    <property type="project" value="UniProtKB-UniRule"/>
</dbReference>
<proteinExistence type="inferred from homology"/>
<keyword evidence="2 8" id="KW-0637">Prenyltransferase</keyword>
<comment type="catalytic activity">
    <reaction evidence="7 8">
        <text>geranylgeranyl diphosphate + L-cysteinyl-[protein] = S-geranylgeranyl-L-cysteinyl-[protein] + diphosphate</text>
        <dbReference type="Rhea" id="RHEA:21240"/>
        <dbReference type="Rhea" id="RHEA-COMP:10131"/>
        <dbReference type="Rhea" id="RHEA-COMP:11537"/>
        <dbReference type="ChEBI" id="CHEBI:29950"/>
        <dbReference type="ChEBI" id="CHEBI:33019"/>
        <dbReference type="ChEBI" id="CHEBI:57533"/>
        <dbReference type="ChEBI" id="CHEBI:86021"/>
        <dbReference type="EC" id="2.5.1.60"/>
    </reaction>
</comment>
<dbReference type="InterPro" id="IPR001330">
    <property type="entry name" value="Prenyltrans"/>
</dbReference>
<name>A0A0S4TGQ1_CRYHO</name>
<dbReference type="PANTHER" id="PTHR11774">
    <property type="entry name" value="GERANYLGERANYL TRANSFERASE TYPE BETA SUBUNIT"/>
    <property type="match status" value="1"/>
</dbReference>
<feature type="domain" description="Prenyltransferase alpha-alpha toroid" evidence="9">
    <location>
        <begin position="9"/>
        <end position="310"/>
    </location>
</feature>
<dbReference type="EC" id="2.5.1.60" evidence="8"/>
<dbReference type="InterPro" id="IPR045089">
    <property type="entry name" value="PGGT1B-like"/>
</dbReference>
<sequence length="330" mass="37333">MESLSTKKLNPQKHYEFLLDLYSNKETVNSLLSYPIKISGLFWGIGSMKLLFNNLQSEDRNQIKKLETRIFEFVESCKVFVDGDMTMVGYSQNKGLNANIVSTHYALLILIMIDKLDQADSAKISKWISSLQNKDGSFRCDQYLETDCRFSYCALSSLTILNRINEIDITGARSYLLRCYNSDGAFGGVPCSESHAAYTYCCVVSLALLNSLDTINIDRLAFWLCERQLLCGGFNGRPEKAPDVCYSWWIFSLLYFLGRANYIDKNLLEEYIFCSEDILKGGFSDRPGNVSDVFHTFFGISALSLIRFDTIDNIISPIFAVPLNLVPGDS</sequence>
<keyword evidence="6 8" id="KW-0862">Zinc</keyword>
<dbReference type="Proteomes" id="UP001429100">
    <property type="component" value="Unassembled WGS sequence"/>
</dbReference>
<dbReference type="VEuPathDB" id="CryptoDB:GY17_00000179"/>
<dbReference type="CDD" id="cd02894">
    <property type="entry name" value="GGTase-II"/>
    <property type="match status" value="1"/>
</dbReference>
<protein>
    <recommendedName>
        <fullName evidence="8">Geranylgeranyl transferase type-2 subunit beta</fullName>
        <ecNumber evidence="8">2.5.1.60</ecNumber>
    </recommendedName>
</protein>
<comment type="cofactor">
    <cofactor evidence="8">
        <name>Zn(2+)</name>
        <dbReference type="ChEBI" id="CHEBI:29105"/>
    </cofactor>
    <text evidence="8">Binds 1 zinc ion per subunit.</text>
</comment>
<dbReference type="InterPro" id="IPR008930">
    <property type="entry name" value="Terpenoid_cyclase/PrenylTrfase"/>
</dbReference>
<comment type="similarity">
    <text evidence="1 8">Belongs to the protein prenyltransferase subunit beta family.</text>
</comment>
<organism evidence="10">
    <name type="scientific">Cryptosporidium hominis</name>
    <dbReference type="NCBI Taxonomy" id="237895"/>
    <lineage>
        <taxon>Eukaryota</taxon>
        <taxon>Sar</taxon>
        <taxon>Alveolata</taxon>
        <taxon>Apicomplexa</taxon>
        <taxon>Conoidasida</taxon>
        <taxon>Coccidia</taxon>
        <taxon>Eucoccidiorida</taxon>
        <taxon>Eimeriorina</taxon>
        <taxon>Cryptosporidiidae</taxon>
        <taxon>Cryptosporidium</taxon>
    </lineage>
</organism>
<evidence type="ECO:0000313" key="11">
    <source>
        <dbReference type="EMBL" id="PPS97755.1"/>
    </source>
</evidence>
<evidence type="ECO:0000256" key="8">
    <source>
        <dbReference type="RuleBase" id="RU365076"/>
    </source>
</evidence>
<dbReference type="EMBL" id="JTAI01000007">
    <property type="protein sequence ID" value="PPS97755.1"/>
    <property type="molecule type" value="Genomic_DNA"/>
</dbReference>
<keyword evidence="4 8" id="KW-0479">Metal-binding</keyword>
<comment type="function">
    <text evidence="8">Catalyzes the transfer of a geranylgeranyl moiety from geranylgeranyl diphosphate to both cysteines of proteins with the C-terminal sequence -XXCC, -XCXC and -CCXX.</text>
</comment>
<evidence type="ECO:0000256" key="7">
    <source>
        <dbReference type="ARBA" id="ARBA00047658"/>
    </source>
</evidence>
<dbReference type="Proteomes" id="UP000199752">
    <property type="component" value="Chromosome 6"/>
</dbReference>
<dbReference type="Gene3D" id="1.50.10.20">
    <property type="match status" value="1"/>
</dbReference>
<reference evidence="11 12" key="3">
    <citation type="submission" date="2017-10" db="EMBL/GenBank/DDBJ databases">
        <title>Consistent, comparative and evidence-based genome annotation and re-annotation for the closely-related species, Cryptosporidium parvum, C. hominis and C. tyzzeri.</title>
        <authorList>
            <person name="Baptista R.P."/>
            <person name="Li Y."/>
            <person name="Sateriale A."/>
            <person name="Striepen B."/>
            <person name="Kissinger J.C."/>
        </authorList>
    </citation>
    <scope>NUCLEOTIDE SEQUENCE [LARGE SCALE GENOMIC DNA]</scope>
    <source>
        <strain evidence="11">30976</strain>
    </source>
</reference>
<dbReference type="InterPro" id="IPR026873">
    <property type="entry name" value="Ptb1"/>
</dbReference>
<evidence type="ECO:0000313" key="10">
    <source>
        <dbReference type="EMBL" id="CUV06600.1"/>
    </source>
</evidence>
<dbReference type="EMBL" id="LN877952">
    <property type="protein sequence ID" value="CUV06600.1"/>
    <property type="molecule type" value="Genomic_DNA"/>
</dbReference>
<dbReference type="SUPFAM" id="SSF48239">
    <property type="entry name" value="Terpenoid cyclases/Protein prenyltransferases"/>
    <property type="match status" value="1"/>
</dbReference>
<evidence type="ECO:0000256" key="1">
    <source>
        <dbReference type="ARBA" id="ARBA00010497"/>
    </source>
</evidence>
<keyword evidence="12" id="KW-1185">Reference proteome</keyword>
<evidence type="ECO:0000256" key="4">
    <source>
        <dbReference type="ARBA" id="ARBA00022723"/>
    </source>
</evidence>
<evidence type="ECO:0000259" key="9">
    <source>
        <dbReference type="Pfam" id="PF00432"/>
    </source>
</evidence>
<keyword evidence="3 8" id="KW-0808">Transferase</keyword>
<evidence type="ECO:0000256" key="6">
    <source>
        <dbReference type="ARBA" id="ARBA00022833"/>
    </source>
</evidence>
<dbReference type="GO" id="GO:0005968">
    <property type="term" value="C:Rab-protein geranylgeranyltransferase complex"/>
    <property type="evidence" value="ECO:0007669"/>
    <property type="project" value="UniProtKB-UniRule"/>
</dbReference>